<accession>A0A7S3YSD7</accession>
<organism evidence="2">
    <name type="scientific">Lotharella globosa</name>
    <dbReference type="NCBI Taxonomy" id="91324"/>
    <lineage>
        <taxon>Eukaryota</taxon>
        <taxon>Sar</taxon>
        <taxon>Rhizaria</taxon>
        <taxon>Cercozoa</taxon>
        <taxon>Chlorarachniophyceae</taxon>
        <taxon>Lotharella</taxon>
    </lineage>
</organism>
<name>A0A7S3YSD7_9EUKA</name>
<dbReference type="SUPFAM" id="SSF51569">
    <property type="entry name" value="Aldolase"/>
    <property type="match status" value="1"/>
</dbReference>
<evidence type="ECO:0000256" key="1">
    <source>
        <dbReference type="ARBA" id="ARBA00023270"/>
    </source>
</evidence>
<dbReference type="Pfam" id="PF00923">
    <property type="entry name" value="TAL_FSA"/>
    <property type="match status" value="1"/>
</dbReference>
<protein>
    <recommendedName>
        <fullName evidence="3">Transaldolase</fullName>
    </recommendedName>
</protein>
<evidence type="ECO:0000313" key="2">
    <source>
        <dbReference type="EMBL" id="CAE0660465.1"/>
    </source>
</evidence>
<keyword evidence="1" id="KW-0704">Schiff base</keyword>
<dbReference type="EMBL" id="HBIV01016569">
    <property type="protein sequence ID" value="CAE0660465.1"/>
    <property type="molecule type" value="Transcribed_RNA"/>
</dbReference>
<dbReference type="GO" id="GO:0005975">
    <property type="term" value="P:carbohydrate metabolic process"/>
    <property type="evidence" value="ECO:0007669"/>
    <property type="project" value="InterPro"/>
</dbReference>
<dbReference type="PANTHER" id="PTHR10683:SF18">
    <property type="entry name" value="TRANSALDOLASE"/>
    <property type="match status" value="1"/>
</dbReference>
<sequence>MRLMDTQGFNFIEEEIRPAMTATMTDAMFDGYEPEQRIKSERRHLYAIVASKILKRVSGKVSIEIDPRVAYDTAKTLEEVRVLASDCKRVGIDVDNKIIFKIPGTQEGIKAAGILTKKDGFCCQVTHVYSLAQAVAATEQGVAVVQPYVGRVNDWYKTHQDKNVDATEYATSDNPGVELVRCIYNYVRRGNKDTKIMAASIRTPEDALAVAGVDYMVISPGIIKSLALSGTSGAPDNSILEEHVEFNPRELQTKEFGRLAEDLLGSEIKRSTETVEKLEYNLANTVLGS</sequence>
<dbReference type="Gene3D" id="3.20.20.70">
    <property type="entry name" value="Aldolase class I"/>
    <property type="match status" value="1"/>
</dbReference>
<dbReference type="AlphaFoldDB" id="A0A7S3YSD7"/>
<dbReference type="InterPro" id="IPR013785">
    <property type="entry name" value="Aldolase_TIM"/>
</dbReference>
<reference evidence="2" key="1">
    <citation type="submission" date="2021-01" db="EMBL/GenBank/DDBJ databases">
        <authorList>
            <person name="Corre E."/>
            <person name="Pelletier E."/>
            <person name="Niang G."/>
            <person name="Scheremetjew M."/>
            <person name="Finn R."/>
            <person name="Kale V."/>
            <person name="Holt S."/>
            <person name="Cochrane G."/>
            <person name="Meng A."/>
            <person name="Brown T."/>
            <person name="Cohen L."/>
        </authorList>
    </citation>
    <scope>NUCLEOTIDE SEQUENCE</scope>
    <source>
        <strain evidence="2">CCCM811</strain>
    </source>
</reference>
<proteinExistence type="predicted"/>
<evidence type="ECO:0008006" key="3">
    <source>
        <dbReference type="Google" id="ProtNLM"/>
    </source>
</evidence>
<dbReference type="PANTHER" id="PTHR10683">
    <property type="entry name" value="TRANSALDOLASE"/>
    <property type="match status" value="1"/>
</dbReference>
<dbReference type="InterPro" id="IPR001585">
    <property type="entry name" value="TAL/FSA"/>
</dbReference>
<gene>
    <name evidence="2" type="ORF">LGLO00237_LOCUS12048</name>
</gene>